<gene>
    <name evidence="4" type="ORF">WA026_005130</name>
</gene>
<evidence type="ECO:0000256" key="2">
    <source>
        <dbReference type="ARBA" id="ARBA00023043"/>
    </source>
</evidence>
<dbReference type="InterPro" id="IPR002110">
    <property type="entry name" value="Ankyrin_rpt"/>
</dbReference>
<evidence type="ECO:0000313" key="5">
    <source>
        <dbReference type="Proteomes" id="UP001431783"/>
    </source>
</evidence>
<dbReference type="PROSITE" id="PS50297">
    <property type="entry name" value="ANK_REP_REGION"/>
    <property type="match status" value="1"/>
</dbReference>
<keyword evidence="5" id="KW-1185">Reference proteome</keyword>
<dbReference type="PANTHER" id="PTHR24189">
    <property type="entry name" value="MYOTROPHIN"/>
    <property type="match status" value="1"/>
</dbReference>
<dbReference type="Pfam" id="PF12796">
    <property type="entry name" value="Ank_2"/>
    <property type="match status" value="1"/>
</dbReference>
<comment type="caution">
    <text evidence="4">The sequence shown here is derived from an EMBL/GenBank/DDBJ whole genome shotgun (WGS) entry which is preliminary data.</text>
</comment>
<dbReference type="InterPro" id="IPR036770">
    <property type="entry name" value="Ankyrin_rpt-contain_sf"/>
</dbReference>
<name>A0AAW1UT02_9CUCU</name>
<organism evidence="4 5">
    <name type="scientific">Henosepilachna vigintioctopunctata</name>
    <dbReference type="NCBI Taxonomy" id="420089"/>
    <lineage>
        <taxon>Eukaryota</taxon>
        <taxon>Metazoa</taxon>
        <taxon>Ecdysozoa</taxon>
        <taxon>Arthropoda</taxon>
        <taxon>Hexapoda</taxon>
        <taxon>Insecta</taxon>
        <taxon>Pterygota</taxon>
        <taxon>Neoptera</taxon>
        <taxon>Endopterygota</taxon>
        <taxon>Coleoptera</taxon>
        <taxon>Polyphaga</taxon>
        <taxon>Cucujiformia</taxon>
        <taxon>Coccinelloidea</taxon>
        <taxon>Coccinellidae</taxon>
        <taxon>Epilachninae</taxon>
        <taxon>Epilachnini</taxon>
        <taxon>Henosepilachna</taxon>
    </lineage>
</organism>
<protein>
    <recommendedName>
        <fullName evidence="6">Ankyrin repeat protein</fullName>
    </recommendedName>
</protein>
<dbReference type="SMART" id="SM00248">
    <property type="entry name" value="ANK"/>
    <property type="match status" value="3"/>
</dbReference>
<evidence type="ECO:0000256" key="3">
    <source>
        <dbReference type="PROSITE-ProRule" id="PRU00023"/>
    </source>
</evidence>
<reference evidence="4 5" key="1">
    <citation type="submission" date="2023-03" db="EMBL/GenBank/DDBJ databases">
        <title>Genome insight into feeding habits of ladybird beetles.</title>
        <authorList>
            <person name="Li H.-S."/>
            <person name="Huang Y.-H."/>
            <person name="Pang H."/>
        </authorList>
    </citation>
    <scope>NUCLEOTIDE SEQUENCE [LARGE SCALE GENOMIC DNA]</scope>
    <source>
        <strain evidence="4">SYSU_2023b</strain>
        <tissue evidence="4">Whole body</tissue>
    </source>
</reference>
<dbReference type="InterPro" id="IPR050745">
    <property type="entry name" value="Multifunctional_regulatory"/>
</dbReference>
<feature type="repeat" description="ANK" evidence="3">
    <location>
        <begin position="115"/>
        <end position="151"/>
    </location>
</feature>
<dbReference type="Gene3D" id="1.25.40.20">
    <property type="entry name" value="Ankyrin repeat-containing domain"/>
    <property type="match status" value="1"/>
</dbReference>
<dbReference type="Proteomes" id="UP001431783">
    <property type="component" value="Unassembled WGS sequence"/>
</dbReference>
<evidence type="ECO:0008006" key="6">
    <source>
        <dbReference type="Google" id="ProtNLM"/>
    </source>
</evidence>
<feature type="repeat" description="ANK" evidence="3">
    <location>
        <begin position="83"/>
        <end position="114"/>
    </location>
</feature>
<keyword evidence="1" id="KW-0677">Repeat</keyword>
<keyword evidence="2 3" id="KW-0040">ANK repeat</keyword>
<sequence>MATFIWLSDIIYTTDESMPFSTRAVALLWNNSGHAIMQEVPYIACVSTVRKFLSMGCNESQECINLLLNYKPSMNKSHIWCGTPLHVFLRGDLRDELILKKMLDAGADPNMKDPNGNAALHIEVLRTTPVEKEKFIELLIKYKADINMRNENGWTPLHLAIREGYEDVVDTLLKNGAHINIKDNSGTTQMKSAFSYRFQNPTILTHLGKHLILQHGRNLPIDLEDLEQLCEIDHLRKYKIRCDEEVSTLKRTTVGTDSYVTYFNILIASPDKMAEYVRNLGIVKSLENFDKKYFYMEII</sequence>
<dbReference type="EMBL" id="JARQZJ010000092">
    <property type="protein sequence ID" value="KAK9884175.1"/>
    <property type="molecule type" value="Genomic_DNA"/>
</dbReference>
<dbReference type="AlphaFoldDB" id="A0AAW1UT02"/>
<dbReference type="SUPFAM" id="SSF48403">
    <property type="entry name" value="Ankyrin repeat"/>
    <property type="match status" value="1"/>
</dbReference>
<evidence type="ECO:0000313" key="4">
    <source>
        <dbReference type="EMBL" id="KAK9884175.1"/>
    </source>
</evidence>
<dbReference type="PROSITE" id="PS50088">
    <property type="entry name" value="ANK_REPEAT"/>
    <property type="match status" value="3"/>
</dbReference>
<proteinExistence type="predicted"/>
<accession>A0AAW1UT02</accession>
<evidence type="ECO:0000256" key="1">
    <source>
        <dbReference type="ARBA" id="ARBA00022737"/>
    </source>
</evidence>
<dbReference type="PANTHER" id="PTHR24189:SF50">
    <property type="entry name" value="ANKYRIN REPEAT AND SOCS BOX PROTEIN 2"/>
    <property type="match status" value="1"/>
</dbReference>
<feature type="repeat" description="ANK" evidence="3">
    <location>
        <begin position="152"/>
        <end position="184"/>
    </location>
</feature>